<keyword evidence="5" id="KW-0808">Transferase</keyword>
<dbReference type="InterPro" id="IPR013767">
    <property type="entry name" value="PAS_fold"/>
</dbReference>
<dbReference type="InterPro" id="IPR001789">
    <property type="entry name" value="Sig_transdc_resp-reg_receiver"/>
</dbReference>
<dbReference type="SMART" id="SM00086">
    <property type="entry name" value="PAC"/>
    <property type="match status" value="3"/>
</dbReference>
<keyword evidence="10" id="KW-1133">Transmembrane helix</keyword>
<dbReference type="Gene3D" id="3.40.50.2300">
    <property type="match status" value="2"/>
</dbReference>
<dbReference type="FunFam" id="3.30.565.10:FF:000010">
    <property type="entry name" value="Sensor histidine kinase RcsC"/>
    <property type="match status" value="1"/>
</dbReference>
<dbReference type="SMART" id="SM00091">
    <property type="entry name" value="PAS"/>
    <property type="match status" value="3"/>
</dbReference>
<dbReference type="Gene3D" id="3.30.565.10">
    <property type="entry name" value="Histidine kinase-like ATPase, C-terminal domain"/>
    <property type="match status" value="1"/>
</dbReference>
<evidence type="ECO:0000256" key="2">
    <source>
        <dbReference type="ARBA" id="ARBA00004370"/>
    </source>
</evidence>
<feature type="domain" description="Response regulatory" evidence="18">
    <location>
        <begin position="13"/>
        <end position="129"/>
    </location>
</feature>
<evidence type="ECO:0000259" key="17">
    <source>
        <dbReference type="PROSITE" id="PS50109"/>
    </source>
</evidence>
<dbReference type="Proteomes" id="UP000502260">
    <property type="component" value="Chromosome"/>
</dbReference>
<evidence type="ECO:0000259" key="18">
    <source>
        <dbReference type="PROSITE" id="PS50110"/>
    </source>
</evidence>
<dbReference type="PANTHER" id="PTHR45339:SF3">
    <property type="entry name" value="HISTIDINE KINASE"/>
    <property type="match status" value="1"/>
</dbReference>
<evidence type="ECO:0000259" key="19">
    <source>
        <dbReference type="PROSITE" id="PS50112"/>
    </source>
</evidence>
<feature type="domain" description="Response regulatory" evidence="18">
    <location>
        <begin position="796"/>
        <end position="912"/>
    </location>
</feature>
<dbReference type="PROSITE" id="PS50113">
    <property type="entry name" value="PAC"/>
    <property type="match status" value="1"/>
</dbReference>
<dbReference type="EMBL" id="AP022853">
    <property type="protein sequence ID" value="BCB27713.1"/>
    <property type="molecule type" value="Genomic_DNA"/>
</dbReference>
<dbReference type="Pfam" id="PF02518">
    <property type="entry name" value="HATPase_c"/>
    <property type="match status" value="1"/>
</dbReference>
<dbReference type="CDD" id="cd00088">
    <property type="entry name" value="HPT"/>
    <property type="match status" value="1"/>
</dbReference>
<evidence type="ECO:0000256" key="13">
    <source>
        <dbReference type="ARBA" id="ARBA00058004"/>
    </source>
</evidence>
<dbReference type="CDD" id="cd16922">
    <property type="entry name" value="HATPase_EvgS-ArcB-TorS-like"/>
    <property type="match status" value="1"/>
</dbReference>
<dbReference type="PRINTS" id="PR00344">
    <property type="entry name" value="BCTRLSENSOR"/>
</dbReference>
<feature type="modified residue" description="Phosphohistidine" evidence="15">
    <location>
        <position position="990"/>
    </location>
</feature>
<dbReference type="SUPFAM" id="SSF47226">
    <property type="entry name" value="Histidine-containing phosphotransfer domain, HPT domain"/>
    <property type="match status" value="1"/>
</dbReference>
<dbReference type="Pfam" id="PF00512">
    <property type="entry name" value="HisKA"/>
    <property type="match status" value="1"/>
</dbReference>
<evidence type="ECO:0000256" key="15">
    <source>
        <dbReference type="PROSITE-ProRule" id="PRU00110"/>
    </source>
</evidence>
<evidence type="ECO:0000256" key="5">
    <source>
        <dbReference type="ARBA" id="ARBA00022679"/>
    </source>
</evidence>
<dbReference type="PROSITE" id="PS50110">
    <property type="entry name" value="RESPONSE_REGULATORY"/>
    <property type="match status" value="2"/>
</dbReference>
<dbReference type="Gene3D" id="1.10.287.130">
    <property type="match status" value="1"/>
</dbReference>
<feature type="modified residue" description="4-aspartylphosphate" evidence="16">
    <location>
        <position position="845"/>
    </location>
</feature>
<feature type="modified residue" description="4-aspartylphosphate" evidence="16">
    <location>
        <position position="64"/>
    </location>
</feature>
<dbReference type="InterPro" id="IPR008207">
    <property type="entry name" value="Sig_transdc_His_kin_Hpt_dom"/>
</dbReference>
<evidence type="ECO:0000259" key="21">
    <source>
        <dbReference type="PROSITE" id="PS50894"/>
    </source>
</evidence>
<feature type="domain" description="PAC" evidence="20">
    <location>
        <begin position="345"/>
        <end position="400"/>
    </location>
</feature>
<evidence type="ECO:0000256" key="3">
    <source>
        <dbReference type="ARBA" id="ARBA00012438"/>
    </source>
</evidence>
<dbReference type="SMART" id="SM00387">
    <property type="entry name" value="HATPase_c"/>
    <property type="match status" value="1"/>
</dbReference>
<dbReference type="GO" id="GO:0005524">
    <property type="term" value="F:ATP binding"/>
    <property type="evidence" value="ECO:0007669"/>
    <property type="project" value="UniProtKB-KW"/>
</dbReference>
<dbReference type="CDD" id="cd00082">
    <property type="entry name" value="HisKA"/>
    <property type="match status" value="1"/>
</dbReference>
<evidence type="ECO:0000256" key="10">
    <source>
        <dbReference type="ARBA" id="ARBA00022989"/>
    </source>
</evidence>
<dbReference type="PANTHER" id="PTHR45339">
    <property type="entry name" value="HYBRID SIGNAL TRANSDUCTION HISTIDINE KINASE J"/>
    <property type="match status" value="1"/>
</dbReference>
<dbReference type="Pfam" id="PF00072">
    <property type="entry name" value="Response_reg"/>
    <property type="match status" value="2"/>
</dbReference>
<dbReference type="SMART" id="SM00388">
    <property type="entry name" value="HisKA"/>
    <property type="match status" value="1"/>
</dbReference>
<dbReference type="InterPro" id="IPR036890">
    <property type="entry name" value="HATPase_C_sf"/>
</dbReference>
<sequence length="1135" mass="124215">MTGQHAGRADPLDLIVVEDSLVDVELEADALREAGLVAAVRRMDDEPAFRAALDERLPDAILSDWTLPHFSGRRALEIAYERCPDVPFIFVSGTILESTALDALRQGATDYVYKHHLQQLGPALTRALDEARARCSLRESEEKYRCLYESSRDALMVLIPPSWHFTDANPATLKLFGFASKDDFAAFAPWDVSPERQPDGRPSAEKALEMIATAVREGSHFFEWEHRRLNGEVFAADILLTRMEAGGQLSLQATMRDISDRKAAEATVERERDRKQKYLDTVPSFMLALDAEGRITMINRAGCELLGYQESELLGRNWFETSMPSAAEADDAFSVFKRVMAGDLSSVEYHDNTVACRDGRQRLIGWHNAALFDDAGHIVGILGAGQDITELKKSEEQLRLVLEEAGDAIWITDSEGRYVFANPSACKLTAHSLEELQGLYISDLVSDEERAKLTSHLALLQTEKIMRGEWSLKRMDGGIVNVELTTGRLPDGRYLAIGRDLTEKKRAAEELDQHRHHLERLVETRTRQLAQAKAAAEAANAAKSAFVANMSHEIRTPLNAIVGLTHLLLRGSSDPAQKEKLAKIVDASRHLLSVINDILDFSKIEAGKLGLNSADFAFDRMLDNVVSMIGPKAREKRLGLSVERGGLPPVLVGDSTRLAQALLNYLSNAVKFTEHGKITVRLSKAEESATDLLVRFEVTDTGIGIAPDKIAGLFAAFEQVDVTTSRRYGGTGLGLTITRRLARLMGGEAGAESVLGQGSTFWFTARLGKSQLGLEELAESPAVAELGLQAMPAGVRILLAEDNRINQEVAVELLTGVGLKVEVASDGFEALEKVRGGGYDLVLMDMQMPGMDGLEATRAIRALPGCAMLPILAMTANAFDEDRELCRAAGMNDFIAKPVDPEQLFGTLARWLPARAMVPPVVRSEEGALPAELGAIPGLETARGLSALDGHVATYQRLLRRYAADHADDMNKLRRHLSQGERDETRRLAHTLKGSSGSLGASVVQRLAAELEAAIRDGSDAAAIEQLAGAVEREFQQLAAAIRAVLPEETAAPFAGEVDWTVVRQVLVELEPLLAAANMQANQRIEIHAALLRAALGSLGAELEQRIEHFLYPEALEILKQALERSTEVSRMVEK</sequence>
<dbReference type="GO" id="GO:0005886">
    <property type="term" value="C:plasma membrane"/>
    <property type="evidence" value="ECO:0007669"/>
    <property type="project" value="UniProtKB-SubCell"/>
</dbReference>
<dbReference type="RefSeq" id="WP_173065871.1">
    <property type="nucleotide sequence ID" value="NZ_AP022853.1"/>
</dbReference>
<evidence type="ECO:0000256" key="11">
    <source>
        <dbReference type="ARBA" id="ARBA00023012"/>
    </source>
</evidence>
<dbReference type="SMART" id="SM00073">
    <property type="entry name" value="HPT"/>
    <property type="match status" value="1"/>
</dbReference>
<keyword evidence="23" id="KW-1185">Reference proteome</keyword>
<feature type="domain" description="PAS" evidence="19">
    <location>
        <begin position="394"/>
        <end position="469"/>
    </location>
</feature>
<dbReference type="PROSITE" id="PS50109">
    <property type="entry name" value="HIS_KIN"/>
    <property type="match status" value="1"/>
</dbReference>
<keyword evidence="9" id="KW-0067">ATP-binding</keyword>
<dbReference type="Pfam" id="PF00989">
    <property type="entry name" value="PAS"/>
    <property type="match status" value="1"/>
</dbReference>
<dbReference type="SUPFAM" id="SSF55785">
    <property type="entry name" value="PYP-like sensor domain (PAS domain)"/>
    <property type="match status" value="3"/>
</dbReference>
<feature type="domain" description="Histidine kinase" evidence="17">
    <location>
        <begin position="549"/>
        <end position="769"/>
    </location>
</feature>
<dbReference type="InterPro" id="IPR005467">
    <property type="entry name" value="His_kinase_dom"/>
</dbReference>
<dbReference type="SUPFAM" id="SSF47384">
    <property type="entry name" value="Homodimeric domain of signal transducing histidine kinase"/>
    <property type="match status" value="1"/>
</dbReference>
<evidence type="ECO:0000256" key="6">
    <source>
        <dbReference type="ARBA" id="ARBA00022692"/>
    </source>
</evidence>
<evidence type="ECO:0000313" key="22">
    <source>
        <dbReference type="EMBL" id="BCB27713.1"/>
    </source>
</evidence>
<dbReference type="AlphaFoldDB" id="A0A6F8VD11"/>
<accession>A0A6F8VD11</accession>
<dbReference type="InterPro" id="IPR000700">
    <property type="entry name" value="PAS-assoc_C"/>
</dbReference>
<feature type="domain" description="HPt" evidence="21">
    <location>
        <begin position="951"/>
        <end position="1045"/>
    </location>
</feature>
<dbReference type="InterPro" id="IPR035965">
    <property type="entry name" value="PAS-like_dom_sf"/>
</dbReference>
<gene>
    <name evidence="22" type="ORF">SKTS_25990</name>
</gene>
<dbReference type="PROSITE" id="PS50112">
    <property type="entry name" value="PAS"/>
    <property type="match status" value="2"/>
</dbReference>
<feature type="domain" description="PAS" evidence="19">
    <location>
        <begin position="271"/>
        <end position="343"/>
    </location>
</feature>
<dbReference type="GO" id="GO:0006355">
    <property type="term" value="P:regulation of DNA-templated transcription"/>
    <property type="evidence" value="ECO:0007669"/>
    <property type="project" value="InterPro"/>
</dbReference>
<dbReference type="InterPro" id="IPR013656">
    <property type="entry name" value="PAS_4"/>
</dbReference>
<dbReference type="InterPro" id="IPR036097">
    <property type="entry name" value="HisK_dim/P_sf"/>
</dbReference>
<evidence type="ECO:0000256" key="7">
    <source>
        <dbReference type="ARBA" id="ARBA00022741"/>
    </source>
</evidence>
<evidence type="ECO:0000256" key="9">
    <source>
        <dbReference type="ARBA" id="ARBA00022840"/>
    </source>
</evidence>
<dbReference type="InterPro" id="IPR036641">
    <property type="entry name" value="HPT_dom_sf"/>
</dbReference>
<keyword evidence="6" id="KW-0812">Transmembrane</keyword>
<dbReference type="SUPFAM" id="SSF55874">
    <property type="entry name" value="ATPase domain of HSP90 chaperone/DNA topoisomerase II/histidine kinase"/>
    <property type="match status" value="1"/>
</dbReference>
<dbReference type="Pfam" id="PF08448">
    <property type="entry name" value="PAS_4"/>
    <property type="match status" value="1"/>
</dbReference>
<keyword evidence="4 16" id="KW-0597">Phosphoprotein</keyword>
<dbReference type="Pfam" id="PF01627">
    <property type="entry name" value="Hpt"/>
    <property type="match status" value="1"/>
</dbReference>
<dbReference type="InterPro" id="IPR011006">
    <property type="entry name" value="CheY-like_superfamily"/>
</dbReference>
<dbReference type="InterPro" id="IPR004358">
    <property type="entry name" value="Sig_transdc_His_kin-like_C"/>
</dbReference>
<evidence type="ECO:0000256" key="12">
    <source>
        <dbReference type="ARBA" id="ARBA00023136"/>
    </source>
</evidence>
<dbReference type="InterPro" id="IPR000014">
    <property type="entry name" value="PAS"/>
</dbReference>
<reference evidence="23" key="1">
    <citation type="submission" date="2020-03" db="EMBL/GenBank/DDBJ databases">
        <title>Complete genome sequence of sulfur-oxidizing bacterium skT11.</title>
        <authorList>
            <person name="Kanda M."/>
            <person name="Kojima H."/>
            <person name="Fukui M."/>
        </authorList>
    </citation>
    <scope>NUCLEOTIDE SEQUENCE [LARGE SCALE GENOMIC DNA]</scope>
    <source>
        <strain evidence="23">skT11</strain>
    </source>
</reference>
<evidence type="ECO:0000256" key="4">
    <source>
        <dbReference type="ARBA" id="ARBA00022553"/>
    </source>
</evidence>
<dbReference type="KEGG" id="slac:SKTS_25990"/>
<dbReference type="Gene3D" id="1.20.120.160">
    <property type="entry name" value="HPT domain"/>
    <property type="match status" value="1"/>
</dbReference>
<evidence type="ECO:0000256" key="16">
    <source>
        <dbReference type="PROSITE-ProRule" id="PRU00169"/>
    </source>
</evidence>
<dbReference type="InterPro" id="IPR001610">
    <property type="entry name" value="PAC"/>
</dbReference>
<dbReference type="NCBIfam" id="TIGR00229">
    <property type="entry name" value="sensory_box"/>
    <property type="match status" value="3"/>
</dbReference>
<dbReference type="InterPro" id="IPR003661">
    <property type="entry name" value="HisK_dim/P_dom"/>
</dbReference>
<evidence type="ECO:0000256" key="8">
    <source>
        <dbReference type="ARBA" id="ARBA00022777"/>
    </source>
</evidence>
<dbReference type="InterPro" id="IPR003594">
    <property type="entry name" value="HATPase_dom"/>
</dbReference>
<comment type="catalytic activity">
    <reaction evidence="1">
        <text>ATP + protein L-histidine = ADP + protein N-phospho-L-histidine.</text>
        <dbReference type="EC" id="2.7.13.3"/>
    </reaction>
</comment>
<dbReference type="CDD" id="cd00130">
    <property type="entry name" value="PAS"/>
    <property type="match status" value="2"/>
</dbReference>
<dbReference type="GO" id="GO:0000155">
    <property type="term" value="F:phosphorelay sensor kinase activity"/>
    <property type="evidence" value="ECO:0007669"/>
    <property type="project" value="InterPro"/>
</dbReference>
<dbReference type="CDD" id="cd17546">
    <property type="entry name" value="REC_hyHK_CKI1_RcsC-like"/>
    <property type="match status" value="1"/>
</dbReference>
<comment type="function">
    <text evidence="13">Member of the two-component regulatory system BvgS/BvgA. Phosphorylates BvgA via a four-step phosphorelay in response to environmental signals.</text>
</comment>
<dbReference type="SMART" id="SM00448">
    <property type="entry name" value="REC"/>
    <property type="match status" value="2"/>
</dbReference>
<evidence type="ECO:0000256" key="14">
    <source>
        <dbReference type="ARBA" id="ARBA00070152"/>
    </source>
</evidence>
<evidence type="ECO:0000313" key="23">
    <source>
        <dbReference type="Proteomes" id="UP000502260"/>
    </source>
</evidence>
<dbReference type="EC" id="2.7.13.3" evidence="3"/>
<dbReference type="Pfam" id="PF13426">
    <property type="entry name" value="PAS_9"/>
    <property type="match status" value="1"/>
</dbReference>
<dbReference type="Gene3D" id="3.30.450.20">
    <property type="entry name" value="PAS domain"/>
    <property type="match status" value="3"/>
</dbReference>
<keyword evidence="12" id="KW-0472">Membrane</keyword>
<dbReference type="CDD" id="cd00156">
    <property type="entry name" value="REC"/>
    <property type="match status" value="1"/>
</dbReference>
<keyword evidence="8" id="KW-0418">Kinase</keyword>
<organism evidence="22 23">
    <name type="scientific">Sulfurimicrobium lacus</name>
    <dbReference type="NCBI Taxonomy" id="2715678"/>
    <lineage>
        <taxon>Bacteria</taxon>
        <taxon>Pseudomonadati</taxon>
        <taxon>Pseudomonadota</taxon>
        <taxon>Betaproteobacteria</taxon>
        <taxon>Nitrosomonadales</taxon>
        <taxon>Sulfuricellaceae</taxon>
        <taxon>Sulfurimicrobium</taxon>
    </lineage>
</organism>
<dbReference type="FunFam" id="1.10.287.130:FF:000004">
    <property type="entry name" value="Ethylene receptor 1"/>
    <property type="match status" value="1"/>
</dbReference>
<dbReference type="SUPFAM" id="SSF52172">
    <property type="entry name" value="CheY-like"/>
    <property type="match status" value="2"/>
</dbReference>
<proteinExistence type="predicted"/>
<evidence type="ECO:0000259" key="20">
    <source>
        <dbReference type="PROSITE" id="PS50113"/>
    </source>
</evidence>
<keyword evidence="7" id="KW-0547">Nucleotide-binding</keyword>
<comment type="subcellular location">
    <subcellularLocation>
        <location evidence="2">Membrane</location>
    </subcellularLocation>
</comment>
<name>A0A6F8VD11_9PROT</name>
<evidence type="ECO:0000256" key="1">
    <source>
        <dbReference type="ARBA" id="ARBA00000085"/>
    </source>
</evidence>
<protein>
    <recommendedName>
        <fullName evidence="14">Virulence sensor protein BvgS</fullName>
        <ecNumber evidence="3">2.7.13.3</ecNumber>
    </recommendedName>
</protein>
<keyword evidence="11" id="KW-0902">Two-component regulatory system</keyword>
<dbReference type="PROSITE" id="PS50894">
    <property type="entry name" value="HPT"/>
    <property type="match status" value="1"/>
</dbReference>